<comment type="caution">
    <text evidence="1">The sequence shown here is derived from an EMBL/GenBank/DDBJ whole genome shotgun (WGS) entry which is preliminary data.</text>
</comment>
<dbReference type="Proteomes" id="UP001234297">
    <property type="component" value="Chromosome 2"/>
</dbReference>
<accession>A0ACC2MD48</accession>
<sequence>MEGTDPQAMAMAMAYAAQPPPPQNPMPLPHLRPINPNPVPFPPSQPSIPPDPYAHHQMQMHLHMHPSPGAPAGYPNRDLLNIQTLFVGGLPDDVKPREIHNLFRRCPGFDTCQLKYTGKGNQVVAFANFFNHQAAVGAMNALNGIIFDPETGATLHVELARSNSRAKRPWGCTAAYAIIDKRLKVSKYTQETESDDGDGGNDDPSGMDNPISSNKDALPATQSGETGGNLDNSHDILNPEQSEKPIAGDIPPCSTLFIANLGPNCTEGELKQALSQYTGFHTIKMRARGGMPVAFADFKEVQHATEAMKSLQDSLLPSSDRGGMHVEYARAKMRKH</sequence>
<organism evidence="1 2">
    <name type="scientific">Persea americana</name>
    <name type="common">Avocado</name>
    <dbReference type="NCBI Taxonomy" id="3435"/>
    <lineage>
        <taxon>Eukaryota</taxon>
        <taxon>Viridiplantae</taxon>
        <taxon>Streptophyta</taxon>
        <taxon>Embryophyta</taxon>
        <taxon>Tracheophyta</taxon>
        <taxon>Spermatophyta</taxon>
        <taxon>Magnoliopsida</taxon>
        <taxon>Magnoliidae</taxon>
        <taxon>Laurales</taxon>
        <taxon>Lauraceae</taxon>
        <taxon>Persea</taxon>
    </lineage>
</organism>
<dbReference type="EMBL" id="CM056810">
    <property type="protein sequence ID" value="KAJ8643274.1"/>
    <property type="molecule type" value="Genomic_DNA"/>
</dbReference>
<gene>
    <name evidence="1" type="ORF">MRB53_005022</name>
</gene>
<evidence type="ECO:0000313" key="1">
    <source>
        <dbReference type="EMBL" id="KAJ8643274.1"/>
    </source>
</evidence>
<reference evidence="1 2" key="1">
    <citation type="journal article" date="2022" name="Hortic Res">
        <title>A haplotype resolved chromosomal level avocado genome allows analysis of novel avocado genes.</title>
        <authorList>
            <person name="Nath O."/>
            <person name="Fletcher S.J."/>
            <person name="Hayward A."/>
            <person name="Shaw L.M."/>
            <person name="Masouleh A.K."/>
            <person name="Furtado A."/>
            <person name="Henry R.J."/>
            <person name="Mitter N."/>
        </authorList>
    </citation>
    <scope>NUCLEOTIDE SEQUENCE [LARGE SCALE GENOMIC DNA]</scope>
    <source>
        <strain evidence="2">cv. Hass</strain>
    </source>
</reference>
<keyword evidence="2" id="KW-1185">Reference proteome</keyword>
<protein>
    <submittedName>
        <fullName evidence="1">Uncharacterized protein</fullName>
    </submittedName>
</protein>
<proteinExistence type="predicted"/>
<name>A0ACC2MD48_PERAE</name>
<evidence type="ECO:0000313" key="2">
    <source>
        <dbReference type="Proteomes" id="UP001234297"/>
    </source>
</evidence>